<organism evidence="2 3">
    <name type="scientific">Microbacterium yannicii</name>
    <dbReference type="NCBI Taxonomy" id="671622"/>
    <lineage>
        <taxon>Bacteria</taxon>
        <taxon>Bacillati</taxon>
        <taxon>Actinomycetota</taxon>
        <taxon>Actinomycetes</taxon>
        <taxon>Micrococcales</taxon>
        <taxon>Microbacteriaceae</taxon>
        <taxon>Microbacterium</taxon>
    </lineage>
</organism>
<protein>
    <submittedName>
        <fullName evidence="2">SDR family oxidoreductase</fullName>
    </submittedName>
</protein>
<sequence length="265" mass="28108">MRIAVIGGTGLIGSRVVARLQATGHDVVVVARAAGVNSFTGEGLADALAGAETIVDVSNSSYTDEEGAREFFSGSTLNLLTYGAAAGVRHHVVLSVVGTDRLARSEGGYFRAKAEQERLLAASGRPFSIVHATQFFEFIRSITDAATRSGIAHVADALIQPMAADDVAAAVARAALARPTGEVAEHAGPEVFELGYLAQRELRFRRDEREVVADPLATYFGAQLDRWELLPGNDAAIAPTRFHDWQVAASGRRDDLLLPVAAGVR</sequence>
<dbReference type="PANTHER" id="PTHR12126">
    <property type="entry name" value="NADH-UBIQUINONE OXIDOREDUCTASE 39 KDA SUBUNIT-RELATED"/>
    <property type="match status" value="1"/>
</dbReference>
<proteinExistence type="predicted"/>
<dbReference type="Pfam" id="PF01370">
    <property type="entry name" value="Epimerase"/>
    <property type="match status" value="1"/>
</dbReference>
<dbReference type="RefSeq" id="WP_194415115.1">
    <property type="nucleotide sequence ID" value="NZ_BAABKZ010000005.1"/>
</dbReference>
<gene>
    <name evidence="2" type="ORF">GCM10025760_37490</name>
</gene>
<keyword evidence="3" id="KW-1185">Reference proteome</keyword>
<evidence type="ECO:0000259" key="1">
    <source>
        <dbReference type="Pfam" id="PF01370"/>
    </source>
</evidence>
<comment type="caution">
    <text evidence="2">The sequence shown here is derived from an EMBL/GenBank/DDBJ whole genome shotgun (WGS) entry which is preliminary data.</text>
</comment>
<reference evidence="3" key="1">
    <citation type="journal article" date="2019" name="Int. J. Syst. Evol. Microbiol.">
        <title>The Global Catalogue of Microorganisms (GCM) 10K type strain sequencing project: providing services to taxonomists for standard genome sequencing and annotation.</title>
        <authorList>
            <consortium name="The Broad Institute Genomics Platform"/>
            <consortium name="The Broad Institute Genome Sequencing Center for Infectious Disease"/>
            <person name="Wu L."/>
            <person name="Ma J."/>
        </authorList>
    </citation>
    <scope>NUCLEOTIDE SEQUENCE [LARGE SCALE GENOMIC DNA]</scope>
    <source>
        <strain evidence="3">JCM 18959</strain>
    </source>
</reference>
<evidence type="ECO:0000313" key="2">
    <source>
        <dbReference type="EMBL" id="GAA5100325.1"/>
    </source>
</evidence>
<dbReference type="EMBL" id="BAABKZ010000005">
    <property type="protein sequence ID" value="GAA5100325.1"/>
    <property type="molecule type" value="Genomic_DNA"/>
</dbReference>
<dbReference type="InterPro" id="IPR001509">
    <property type="entry name" value="Epimerase_deHydtase"/>
</dbReference>
<evidence type="ECO:0000313" key="3">
    <source>
        <dbReference type="Proteomes" id="UP001501407"/>
    </source>
</evidence>
<dbReference type="InterPro" id="IPR051207">
    <property type="entry name" value="ComplexI_NDUFA9_subunit"/>
</dbReference>
<name>A0ABP9MTH2_9MICO</name>
<feature type="domain" description="NAD-dependent epimerase/dehydratase" evidence="1">
    <location>
        <begin position="3"/>
        <end position="73"/>
    </location>
</feature>
<accession>A0ABP9MTH2</accession>
<dbReference type="Gene3D" id="3.40.50.720">
    <property type="entry name" value="NAD(P)-binding Rossmann-like Domain"/>
    <property type="match status" value="1"/>
</dbReference>
<dbReference type="PANTHER" id="PTHR12126:SF11">
    <property type="entry name" value="NADH DEHYDROGENASE [UBIQUINONE] 1 ALPHA SUBCOMPLEX SUBUNIT 9, MITOCHONDRIAL"/>
    <property type="match status" value="1"/>
</dbReference>
<dbReference type="SUPFAM" id="SSF51735">
    <property type="entry name" value="NAD(P)-binding Rossmann-fold domains"/>
    <property type="match status" value="1"/>
</dbReference>
<dbReference type="InterPro" id="IPR036291">
    <property type="entry name" value="NAD(P)-bd_dom_sf"/>
</dbReference>
<dbReference type="Proteomes" id="UP001501407">
    <property type="component" value="Unassembled WGS sequence"/>
</dbReference>